<protein>
    <submittedName>
        <fullName evidence="2">Uncharacterized protein</fullName>
    </submittedName>
</protein>
<dbReference type="Proteomes" id="UP000537161">
    <property type="component" value="Unassembled WGS sequence"/>
</dbReference>
<comment type="caution">
    <text evidence="2">The sequence shown here is derived from an EMBL/GenBank/DDBJ whole genome shotgun (WGS) entry which is preliminary data.</text>
</comment>
<reference evidence="2 3" key="1">
    <citation type="submission" date="2020-08" db="EMBL/GenBank/DDBJ databases">
        <title>Genomic Encyclopedia of Type Strains, Phase IV (KMG-IV): sequencing the most valuable type-strain genomes for metagenomic binning, comparative biology and taxonomic classification.</title>
        <authorList>
            <person name="Goeker M."/>
        </authorList>
    </citation>
    <scope>NUCLEOTIDE SEQUENCE [LARGE SCALE GENOMIC DNA]</scope>
    <source>
        <strain evidence="2 3">DSM 27163</strain>
    </source>
</reference>
<evidence type="ECO:0000313" key="3">
    <source>
        <dbReference type="Proteomes" id="UP000537161"/>
    </source>
</evidence>
<dbReference type="EMBL" id="JACIJH010000003">
    <property type="protein sequence ID" value="MBB5706324.1"/>
    <property type="molecule type" value="Genomic_DNA"/>
</dbReference>
<accession>A0A7W9B5M5</accession>
<organism evidence="2 3">
    <name type="scientific">Sphingopyxis panaciterrulae</name>
    <dbReference type="NCBI Taxonomy" id="462372"/>
    <lineage>
        <taxon>Bacteria</taxon>
        <taxon>Pseudomonadati</taxon>
        <taxon>Pseudomonadota</taxon>
        <taxon>Alphaproteobacteria</taxon>
        <taxon>Sphingomonadales</taxon>
        <taxon>Sphingomonadaceae</taxon>
        <taxon>Sphingopyxis</taxon>
    </lineage>
</organism>
<sequence>MQPDTEHQQDHADLRELVRQRSIADEAGSEGADRHACEQIADERRQLQPAGNESADESEDQSHNEHGEKAGVMGQ</sequence>
<dbReference type="AlphaFoldDB" id="A0A7W9B5M5"/>
<evidence type="ECO:0000256" key="1">
    <source>
        <dbReference type="SAM" id="MobiDB-lite"/>
    </source>
</evidence>
<proteinExistence type="predicted"/>
<keyword evidence="3" id="KW-1185">Reference proteome</keyword>
<evidence type="ECO:0000313" key="2">
    <source>
        <dbReference type="EMBL" id="MBB5706324.1"/>
    </source>
</evidence>
<gene>
    <name evidence="2" type="ORF">FHR21_001668</name>
</gene>
<feature type="region of interest" description="Disordered" evidence="1">
    <location>
        <begin position="1"/>
        <end position="75"/>
    </location>
</feature>
<feature type="compositionally biased region" description="Basic and acidic residues" evidence="1">
    <location>
        <begin position="60"/>
        <end position="69"/>
    </location>
</feature>
<name>A0A7W9B5M5_9SPHN</name>
<feature type="compositionally biased region" description="Basic and acidic residues" evidence="1">
    <location>
        <begin position="1"/>
        <end position="24"/>
    </location>
</feature>
<feature type="compositionally biased region" description="Basic and acidic residues" evidence="1">
    <location>
        <begin position="31"/>
        <end position="46"/>
    </location>
</feature>